<feature type="transmembrane region" description="Helical" evidence="2">
    <location>
        <begin position="829"/>
        <end position="849"/>
    </location>
</feature>
<feature type="transmembrane region" description="Helical" evidence="2">
    <location>
        <begin position="801"/>
        <end position="820"/>
    </location>
</feature>
<protein>
    <submittedName>
        <fullName evidence="5">Uncharacterized protein</fullName>
    </submittedName>
</protein>
<evidence type="ECO:0000259" key="4">
    <source>
        <dbReference type="Pfam" id="PF25550"/>
    </source>
</evidence>
<evidence type="ECO:0000256" key="1">
    <source>
        <dbReference type="SAM" id="MobiDB-lite"/>
    </source>
</evidence>
<dbReference type="PANTHER" id="PTHR35408">
    <property type="entry name" value="CHROMOSOME 15, WHOLE GENOME SHOTGUN SEQUENCE"/>
    <property type="match status" value="1"/>
</dbReference>
<name>A0A6A6WGY3_9PEZI</name>
<feature type="transmembrane region" description="Helical" evidence="2">
    <location>
        <begin position="748"/>
        <end position="770"/>
    </location>
</feature>
<dbReference type="EMBL" id="ML996567">
    <property type="protein sequence ID" value="KAF2761334.1"/>
    <property type="molecule type" value="Genomic_DNA"/>
</dbReference>
<dbReference type="Proteomes" id="UP000799437">
    <property type="component" value="Unassembled WGS sequence"/>
</dbReference>
<dbReference type="Gene3D" id="3.90.550.10">
    <property type="entry name" value="Spore Coat Polysaccharide Biosynthesis Protein SpsA, Chain A"/>
    <property type="match status" value="1"/>
</dbReference>
<feature type="transmembrane region" description="Helical" evidence="2">
    <location>
        <begin position="674"/>
        <end position="694"/>
    </location>
</feature>
<dbReference type="Pfam" id="PF25550">
    <property type="entry name" value="DUF7928"/>
    <property type="match status" value="1"/>
</dbReference>
<keyword evidence="2" id="KW-0812">Transmembrane</keyword>
<feature type="domain" description="DUF7928" evidence="4">
    <location>
        <begin position="9"/>
        <end position="167"/>
    </location>
</feature>
<reference evidence="5" key="1">
    <citation type="journal article" date="2020" name="Stud. Mycol.">
        <title>101 Dothideomycetes genomes: a test case for predicting lifestyles and emergence of pathogens.</title>
        <authorList>
            <person name="Haridas S."/>
            <person name="Albert R."/>
            <person name="Binder M."/>
            <person name="Bloem J."/>
            <person name="Labutti K."/>
            <person name="Salamov A."/>
            <person name="Andreopoulos B."/>
            <person name="Baker S."/>
            <person name="Barry K."/>
            <person name="Bills G."/>
            <person name="Bluhm B."/>
            <person name="Cannon C."/>
            <person name="Castanera R."/>
            <person name="Culley D."/>
            <person name="Daum C."/>
            <person name="Ezra D."/>
            <person name="Gonzalez J."/>
            <person name="Henrissat B."/>
            <person name="Kuo A."/>
            <person name="Liang C."/>
            <person name="Lipzen A."/>
            <person name="Lutzoni F."/>
            <person name="Magnuson J."/>
            <person name="Mondo S."/>
            <person name="Nolan M."/>
            <person name="Ohm R."/>
            <person name="Pangilinan J."/>
            <person name="Park H.-J."/>
            <person name="Ramirez L."/>
            <person name="Alfaro M."/>
            <person name="Sun H."/>
            <person name="Tritt A."/>
            <person name="Yoshinaga Y."/>
            <person name="Zwiers L.-H."/>
            <person name="Turgeon B."/>
            <person name="Goodwin S."/>
            <person name="Spatafora J."/>
            <person name="Crous P."/>
            <person name="Grigoriev I."/>
        </authorList>
    </citation>
    <scope>NUCLEOTIDE SEQUENCE</scope>
    <source>
        <strain evidence="5">CBS 121739</strain>
    </source>
</reference>
<dbReference type="GeneID" id="54487069"/>
<sequence length="858" mass="96429">MTFIDDAMKYKAMIKYLSGRITGNQWLPSVSEREHSAYGVLLRRARGEYVCDPEPVNAWLLAAVQKINVAVAFTMSTQTTDVIFSTIQPHQTDLALPNGSQLQIVNSLAEIASSSSGSIRKFQYAALVREEKLLLVWHDELDKILNHAANIEGKLLAMIWGSTASPFSALGTPLNMTNQHSVVNSEANSTHNLPLDEKKEPVEATEEVSSIDEEAQNPESLGRPLVFVSSVMVGFSVCLLVVLMLGFGSANLVLQSLTDGNFIRMALLATVPIFMLFSMFFAICLFTDLFQLIGPIGGLKKNTRFFSAIKPDLSRAYASGFRPPPMTIQMPVYKESLQGVIIPTVTSLKQAISHYESHGGTASIFINDDGLAHLSEDEARERVEFYHDNNIGWVSRPKHNDDGFIRKGKFKKASNMNFALNISNKVEDKLDQMVNELEKDGYLDDREEERLYKAALKQVLDENPRAKADGNIRVGEFILIVDSDTQVPADCLLYGAAEMYLSPEVAIIQHSTGVMQVSWDYFENGITFFTNLIYSAVSFAVGSGETAPFVGHNAFLRWQAVQSVGRHEENGYIAFWSESHVSEDFDIALRLQIAGNIVRLATYHDNQFKEGVSLTIYDELARWEKYAYGCNELVFNPVHQWLWKSPFTPLFRTFLWSDMQLSSKITILGYISSYYALASGFPLTILNYFLIGWFNGHLDKFYMESWKVFLSLVIVFSLLGNVALAVLRYRLGEKALFPALLENFKWMPMFAVFFGGLPFHLNLAILAHMFKIDMQWGATAKEKENSNFFKEMPKIFNSFKWLYAILVPLVGGMIYLGCFAPRGWEINSIAAIVPMSITLASHALMPLMLNPSLMVFNY</sequence>
<accession>A0A6A6WGY3</accession>
<feature type="transmembrane region" description="Helical" evidence="2">
    <location>
        <begin position="706"/>
        <end position="727"/>
    </location>
</feature>
<proteinExistence type="predicted"/>
<dbReference type="AlphaFoldDB" id="A0A6A6WGY3"/>
<keyword evidence="6" id="KW-1185">Reference proteome</keyword>
<feature type="transmembrane region" description="Helical" evidence="2">
    <location>
        <begin position="262"/>
        <end position="286"/>
    </location>
</feature>
<dbReference type="InterPro" id="IPR057688">
    <property type="entry name" value="DUF7928"/>
</dbReference>
<gene>
    <name evidence="5" type="ORF">EJ05DRAFT_491960</name>
</gene>
<feature type="transmembrane region" description="Helical" evidence="2">
    <location>
        <begin position="225"/>
        <end position="250"/>
    </location>
</feature>
<dbReference type="OrthoDB" id="38531at2759"/>
<dbReference type="PANTHER" id="PTHR35408:SF2">
    <property type="entry name" value="GLYCOSYLTRANSFERASE 2-LIKE DOMAIN-CONTAINING PROTEIN"/>
    <property type="match status" value="1"/>
</dbReference>
<dbReference type="Pfam" id="PF13632">
    <property type="entry name" value="Glyco_trans_2_3"/>
    <property type="match status" value="1"/>
</dbReference>
<keyword evidence="2" id="KW-1133">Transmembrane helix</keyword>
<evidence type="ECO:0000256" key="2">
    <source>
        <dbReference type="SAM" id="Phobius"/>
    </source>
</evidence>
<evidence type="ECO:0000313" key="6">
    <source>
        <dbReference type="Proteomes" id="UP000799437"/>
    </source>
</evidence>
<dbReference type="SUPFAM" id="SSF53448">
    <property type="entry name" value="Nucleotide-diphospho-sugar transferases"/>
    <property type="match status" value="1"/>
</dbReference>
<feature type="region of interest" description="Disordered" evidence="1">
    <location>
        <begin position="187"/>
        <end position="216"/>
    </location>
</feature>
<evidence type="ECO:0000259" key="3">
    <source>
        <dbReference type="Pfam" id="PF13632"/>
    </source>
</evidence>
<organism evidence="5 6">
    <name type="scientific">Pseudovirgaria hyperparasitica</name>
    <dbReference type="NCBI Taxonomy" id="470096"/>
    <lineage>
        <taxon>Eukaryota</taxon>
        <taxon>Fungi</taxon>
        <taxon>Dikarya</taxon>
        <taxon>Ascomycota</taxon>
        <taxon>Pezizomycotina</taxon>
        <taxon>Dothideomycetes</taxon>
        <taxon>Dothideomycetes incertae sedis</taxon>
        <taxon>Acrospermales</taxon>
        <taxon>Acrospermaceae</taxon>
        <taxon>Pseudovirgaria</taxon>
    </lineage>
</organism>
<dbReference type="RefSeq" id="XP_033603785.1">
    <property type="nucleotide sequence ID" value="XM_033746015.1"/>
</dbReference>
<keyword evidence="2" id="KW-0472">Membrane</keyword>
<evidence type="ECO:0000313" key="5">
    <source>
        <dbReference type="EMBL" id="KAF2761334.1"/>
    </source>
</evidence>
<feature type="compositionally biased region" description="Acidic residues" evidence="1">
    <location>
        <begin position="203"/>
        <end position="216"/>
    </location>
</feature>
<feature type="domain" description="Glycosyltransferase 2-like" evidence="3">
    <location>
        <begin position="477"/>
        <end position="690"/>
    </location>
</feature>
<dbReference type="InterPro" id="IPR001173">
    <property type="entry name" value="Glyco_trans_2-like"/>
</dbReference>
<dbReference type="InterPro" id="IPR029044">
    <property type="entry name" value="Nucleotide-diphossugar_trans"/>
</dbReference>